<dbReference type="InterPro" id="IPR029441">
    <property type="entry name" value="Cass2"/>
</dbReference>
<reference evidence="2" key="1">
    <citation type="submission" date="2018-06" db="EMBL/GenBank/DDBJ databases">
        <authorList>
            <person name="Zhirakovskaya E."/>
        </authorList>
    </citation>
    <scope>NUCLEOTIDE SEQUENCE</scope>
</reference>
<dbReference type="EMBL" id="UOFJ01000675">
    <property type="protein sequence ID" value="VAW72589.1"/>
    <property type="molecule type" value="Genomic_DNA"/>
</dbReference>
<protein>
    <recommendedName>
        <fullName evidence="1">AraC effector-binding domain-containing protein</fullName>
    </recommendedName>
</protein>
<sequence>MNSVEINKKTIYGLSVRTTNVNEMNPETAKIGKTWQKFDADARVDYQAGERVYGVYYNYESNTQGEPDANGEFDVLAGCEKKHNSPDQVIIQKGKYLVFEGRAKTPDDNERIQAVIATWTKIWAYFDNELSEHRRAYKTDFEYYKSPREVDIYISVV</sequence>
<dbReference type="Pfam" id="PF14526">
    <property type="entry name" value="Cass2"/>
    <property type="match status" value="1"/>
</dbReference>
<gene>
    <name evidence="2" type="ORF">MNBD_GAMMA10-2403</name>
</gene>
<organism evidence="2">
    <name type="scientific">hydrothermal vent metagenome</name>
    <dbReference type="NCBI Taxonomy" id="652676"/>
    <lineage>
        <taxon>unclassified sequences</taxon>
        <taxon>metagenomes</taxon>
        <taxon>ecological metagenomes</taxon>
    </lineage>
</organism>
<dbReference type="PANTHER" id="PTHR36444:SF2">
    <property type="entry name" value="TRANSCRIPTIONAL REGULATOR PROTEIN YOBU-RELATED"/>
    <property type="match status" value="1"/>
</dbReference>
<dbReference type="SMART" id="SM00871">
    <property type="entry name" value="AraC_E_bind"/>
    <property type="match status" value="1"/>
</dbReference>
<dbReference type="PANTHER" id="PTHR36444">
    <property type="entry name" value="TRANSCRIPTIONAL REGULATOR PROTEIN YOBU-RELATED"/>
    <property type="match status" value="1"/>
</dbReference>
<dbReference type="Gene3D" id="3.20.80.10">
    <property type="entry name" value="Regulatory factor, effector binding domain"/>
    <property type="match status" value="1"/>
</dbReference>
<evidence type="ECO:0000259" key="1">
    <source>
        <dbReference type="SMART" id="SM00871"/>
    </source>
</evidence>
<dbReference type="AlphaFoldDB" id="A0A3B0YEL0"/>
<evidence type="ECO:0000313" key="2">
    <source>
        <dbReference type="EMBL" id="VAW72589.1"/>
    </source>
</evidence>
<dbReference type="InterPro" id="IPR053182">
    <property type="entry name" value="YobU-like_regulator"/>
</dbReference>
<proteinExistence type="predicted"/>
<dbReference type="InterPro" id="IPR011256">
    <property type="entry name" value="Reg_factor_effector_dom_sf"/>
</dbReference>
<accession>A0A3B0YEL0</accession>
<name>A0A3B0YEL0_9ZZZZ</name>
<feature type="domain" description="AraC effector-binding" evidence="1">
    <location>
        <begin position="1"/>
        <end position="157"/>
    </location>
</feature>
<dbReference type="InterPro" id="IPR010499">
    <property type="entry name" value="AraC_E-bd"/>
</dbReference>
<dbReference type="SUPFAM" id="SSF55136">
    <property type="entry name" value="Probable bacterial effector-binding domain"/>
    <property type="match status" value="1"/>
</dbReference>